<dbReference type="Proteomes" id="UP000267250">
    <property type="component" value="Chromosome"/>
</dbReference>
<evidence type="ECO:0000259" key="1">
    <source>
        <dbReference type="Pfam" id="PF01979"/>
    </source>
</evidence>
<dbReference type="Gene3D" id="3.20.20.140">
    <property type="entry name" value="Metal-dependent hydrolases"/>
    <property type="match status" value="1"/>
</dbReference>
<evidence type="ECO:0000313" key="2">
    <source>
        <dbReference type="EMBL" id="AZR73610.1"/>
    </source>
</evidence>
<gene>
    <name evidence="2" type="ORF">BBF96_09545</name>
</gene>
<dbReference type="InterPro" id="IPR006680">
    <property type="entry name" value="Amidohydro-rel"/>
</dbReference>
<dbReference type="CDD" id="cd01299">
    <property type="entry name" value="Met_dep_hydrolase_A"/>
    <property type="match status" value="1"/>
</dbReference>
<dbReference type="PANTHER" id="PTHR43135">
    <property type="entry name" value="ALPHA-D-RIBOSE 1-METHYLPHOSPHONATE 5-TRIPHOSPHATE DIPHOSPHATASE"/>
    <property type="match status" value="1"/>
</dbReference>
<name>A0A3Q9HR60_9FIRM</name>
<evidence type="ECO:0000313" key="3">
    <source>
        <dbReference type="Proteomes" id="UP000267250"/>
    </source>
</evidence>
<accession>A0A3Q9HR60</accession>
<dbReference type="OrthoDB" id="9797498at2"/>
<dbReference type="Pfam" id="PF01979">
    <property type="entry name" value="Amidohydro_1"/>
    <property type="match status" value="1"/>
</dbReference>
<dbReference type="Gene3D" id="2.30.40.10">
    <property type="entry name" value="Urease, subunit C, domain 1"/>
    <property type="match status" value="1"/>
</dbReference>
<reference evidence="2 3" key="1">
    <citation type="submission" date="2016-07" db="EMBL/GenBank/DDBJ databases">
        <title>Genome and transcriptome analysis of iron-reducing fermentative bacteria Anoxybacter fermentans.</title>
        <authorList>
            <person name="Zeng X."/>
            <person name="Shao Z."/>
        </authorList>
    </citation>
    <scope>NUCLEOTIDE SEQUENCE [LARGE SCALE GENOMIC DNA]</scope>
    <source>
        <strain evidence="2 3">DY22613</strain>
    </source>
</reference>
<keyword evidence="3" id="KW-1185">Reference proteome</keyword>
<dbReference type="RefSeq" id="WP_127016951.1">
    <property type="nucleotide sequence ID" value="NZ_CP016379.1"/>
</dbReference>
<dbReference type="SUPFAM" id="SSF51556">
    <property type="entry name" value="Metallo-dependent hydrolases"/>
    <property type="match status" value="1"/>
</dbReference>
<dbReference type="InterPro" id="IPR011059">
    <property type="entry name" value="Metal-dep_hydrolase_composite"/>
</dbReference>
<dbReference type="InterPro" id="IPR057744">
    <property type="entry name" value="OTAase-like"/>
</dbReference>
<organism evidence="2 3">
    <name type="scientific">Anoxybacter fermentans</name>
    <dbReference type="NCBI Taxonomy" id="1323375"/>
    <lineage>
        <taxon>Bacteria</taxon>
        <taxon>Bacillati</taxon>
        <taxon>Bacillota</taxon>
        <taxon>Clostridia</taxon>
        <taxon>Halanaerobiales</taxon>
        <taxon>Anoxybacter</taxon>
    </lineage>
</organism>
<dbReference type="SUPFAM" id="SSF51338">
    <property type="entry name" value="Composite domain of metallo-dependent hydrolases"/>
    <property type="match status" value="1"/>
</dbReference>
<dbReference type="PANTHER" id="PTHR43135:SF3">
    <property type="entry name" value="ALPHA-D-RIBOSE 1-METHYLPHOSPHONATE 5-TRIPHOSPHATE DIPHOSPHATASE"/>
    <property type="match status" value="1"/>
</dbReference>
<proteinExistence type="predicted"/>
<sequence length="388" mass="42820">MLVLRNCRVLDSEKWELTEPINLVIEGDEIKEITHSVPENCESINLDGKVVLPGLIDAHVHTTFTGDPTMYDFDEVGVVIKTAKRLKDYLKDGITTIRDVGSLKQIMTRIRKAVNEGIFIGPNIICCGEFITTTGGHGYEGGRQAEGELELRKAVREQIAHNVDFIKIIGTVGCMEDGIETGTPQYTEEEFRVVVEEAAKFGRKVAVHIGGTKAAIDAINAGAHSIEHGILFEEEAIDLMVEKGVWYVPTLTPPYRMYYDVMEGFPQWMIDKMEKLVKAHFNAFRIAVEKGAKIAAGTDAGTPFNPHGDLRFELKLMVQEGLTPLQAIQAATINGAECLGISDNYGTITPGKKADLIVLEDNPLEDINNLDGLLYVIKHGKIVVDNTR</sequence>
<dbReference type="InterPro" id="IPR051781">
    <property type="entry name" value="Metallo-dep_Hydrolase"/>
</dbReference>
<feature type="domain" description="Amidohydrolase-related" evidence="1">
    <location>
        <begin position="50"/>
        <end position="383"/>
    </location>
</feature>
<dbReference type="InterPro" id="IPR032466">
    <property type="entry name" value="Metal_Hydrolase"/>
</dbReference>
<dbReference type="KEGG" id="aft:BBF96_09545"/>
<dbReference type="AlphaFoldDB" id="A0A3Q9HR60"/>
<protein>
    <recommendedName>
        <fullName evidence="1">Amidohydrolase-related domain-containing protein</fullName>
    </recommendedName>
</protein>
<dbReference type="GO" id="GO:0016810">
    <property type="term" value="F:hydrolase activity, acting on carbon-nitrogen (but not peptide) bonds"/>
    <property type="evidence" value="ECO:0007669"/>
    <property type="project" value="InterPro"/>
</dbReference>
<dbReference type="EMBL" id="CP016379">
    <property type="protein sequence ID" value="AZR73610.1"/>
    <property type="molecule type" value="Genomic_DNA"/>
</dbReference>